<organism evidence="3 4">
    <name type="scientific">Mycena venus</name>
    <dbReference type="NCBI Taxonomy" id="2733690"/>
    <lineage>
        <taxon>Eukaryota</taxon>
        <taxon>Fungi</taxon>
        <taxon>Dikarya</taxon>
        <taxon>Basidiomycota</taxon>
        <taxon>Agaricomycotina</taxon>
        <taxon>Agaricomycetes</taxon>
        <taxon>Agaricomycetidae</taxon>
        <taxon>Agaricales</taxon>
        <taxon>Marasmiineae</taxon>
        <taxon>Mycenaceae</taxon>
        <taxon>Mycena</taxon>
    </lineage>
</organism>
<evidence type="ECO:0000313" key="3">
    <source>
        <dbReference type="EMBL" id="KAF7348910.1"/>
    </source>
</evidence>
<feature type="region of interest" description="Disordered" evidence="1">
    <location>
        <begin position="115"/>
        <end position="150"/>
    </location>
</feature>
<dbReference type="OrthoDB" id="3046735at2759"/>
<accession>A0A8H7CSS6</accession>
<proteinExistence type="predicted"/>
<evidence type="ECO:0000256" key="1">
    <source>
        <dbReference type="SAM" id="MobiDB-lite"/>
    </source>
</evidence>
<dbReference type="EMBL" id="JACAZI010000011">
    <property type="protein sequence ID" value="KAF7348910.1"/>
    <property type="molecule type" value="Genomic_DNA"/>
</dbReference>
<comment type="caution">
    <text evidence="3">The sequence shown here is derived from an EMBL/GenBank/DDBJ whole genome shotgun (WGS) entry which is preliminary data.</text>
</comment>
<keyword evidence="2" id="KW-1133">Transmembrane helix</keyword>
<feature type="compositionally biased region" description="Pro residues" evidence="1">
    <location>
        <begin position="116"/>
        <end position="125"/>
    </location>
</feature>
<name>A0A8H7CSS6_9AGAR</name>
<reference evidence="3" key="1">
    <citation type="submission" date="2020-05" db="EMBL/GenBank/DDBJ databases">
        <title>Mycena genomes resolve the evolution of fungal bioluminescence.</title>
        <authorList>
            <person name="Tsai I.J."/>
        </authorList>
    </citation>
    <scope>NUCLEOTIDE SEQUENCE</scope>
    <source>
        <strain evidence="3">CCC161011</strain>
    </source>
</reference>
<evidence type="ECO:0000313" key="4">
    <source>
        <dbReference type="Proteomes" id="UP000620124"/>
    </source>
</evidence>
<dbReference type="Proteomes" id="UP000620124">
    <property type="component" value="Unassembled WGS sequence"/>
</dbReference>
<sequence length="150" mass="16678">MPPPLLFQFALAVAVGVVLILVILFCLHTRILERRRPRTELTRVLDDLEKRPELYDAYLDRKGDSELWHDIMPVSLHPVGSWSQNPAKYAPTEANPPTSTSPFSLSTVALIIAMPSPKPIPPPPGNDDDEPTPLPYLELGIADVEVPRVQ</sequence>
<gene>
    <name evidence="3" type="ORF">MVEN_01411300</name>
</gene>
<evidence type="ECO:0000256" key="2">
    <source>
        <dbReference type="SAM" id="Phobius"/>
    </source>
</evidence>
<keyword evidence="2" id="KW-0472">Membrane</keyword>
<dbReference type="AlphaFoldDB" id="A0A8H7CSS6"/>
<keyword evidence="4" id="KW-1185">Reference proteome</keyword>
<keyword evidence="2" id="KW-0812">Transmembrane</keyword>
<protein>
    <submittedName>
        <fullName evidence="3">Uncharacterized protein</fullName>
    </submittedName>
</protein>
<feature type="transmembrane region" description="Helical" evidence="2">
    <location>
        <begin position="6"/>
        <end position="27"/>
    </location>
</feature>